<name>A0A6A5DLC2_SCHHA</name>
<dbReference type="InterPro" id="IPR018275">
    <property type="entry name" value="Ribosomal_bS18_CS"/>
</dbReference>
<dbReference type="RefSeq" id="XP_035590110.1">
    <property type="nucleotide sequence ID" value="XM_035733498.2"/>
</dbReference>
<evidence type="ECO:0000256" key="3">
    <source>
        <dbReference type="ARBA" id="ARBA00023274"/>
    </source>
</evidence>
<gene>
    <name evidence="4" type="primary">MRPS18C</name>
    <name evidence="4" type="ORF">MS3_00007280</name>
</gene>
<keyword evidence="5" id="KW-1185">Reference proteome</keyword>
<dbReference type="PANTHER" id="PTHR13479:SF40">
    <property type="entry name" value="SMALL RIBOSOMAL SUBUNIT PROTEIN BS18M"/>
    <property type="match status" value="1"/>
</dbReference>
<protein>
    <submittedName>
        <fullName evidence="4">28S ribosomal protein S18c, mitochondrial</fullName>
    </submittedName>
</protein>
<dbReference type="GeneID" id="24595466"/>
<dbReference type="InterPro" id="IPR001648">
    <property type="entry name" value="Ribosomal_bS18"/>
</dbReference>
<evidence type="ECO:0000313" key="5">
    <source>
        <dbReference type="Proteomes" id="UP000471633"/>
    </source>
</evidence>
<proteinExistence type="inferred from homology"/>
<reference evidence="4" key="1">
    <citation type="journal article" date="2012" name="Nat. Genet.">
        <title>Whole-genome sequence of Schistosoma haematobium.</title>
        <authorList>
            <person name="Young N.D."/>
            <person name="Jex A.R."/>
            <person name="Li B."/>
            <person name="Liu S."/>
            <person name="Yang L."/>
            <person name="Xiong Z."/>
            <person name="Li Y."/>
            <person name="Cantacessi C."/>
            <person name="Hall R.S."/>
            <person name="Xu X."/>
            <person name="Chen F."/>
            <person name="Wu X."/>
            <person name="Zerlotini A."/>
            <person name="Oliveira G."/>
            <person name="Hofmann A."/>
            <person name="Zhang G."/>
            <person name="Fang X."/>
            <person name="Kang Y."/>
            <person name="Campbell B.E."/>
            <person name="Loukas A."/>
            <person name="Ranganathan S."/>
            <person name="Rollinson D."/>
            <person name="Rinaldi G."/>
            <person name="Brindley P.J."/>
            <person name="Yang H."/>
            <person name="Wang J."/>
            <person name="Wang J."/>
            <person name="Gasser R.B."/>
        </authorList>
    </citation>
    <scope>NUCLEOTIDE SEQUENCE</scope>
</reference>
<dbReference type="GO" id="GO:0032543">
    <property type="term" value="P:mitochondrial translation"/>
    <property type="evidence" value="ECO:0007669"/>
    <property type="project" value="TreeGrafter"/>
</dbReference>
<dbReference type="SUPFAM" id="SSF46911">
    <property type="entry name" value="Ribosomal protein S18"/>
    <property type="match status" value="1"/>
</dbReference>
<keyword evidence="2 4" id="KW-0689">Ribosomal protein</keyword>
<evidence type="ECO:0000256" key="1">
    <source>
        <dbReference type="ARBA" id="ARBA00005589"/>
    </source>
</evidence>
<reference evidence="4" key="3">
    <citation type="submission" date="2021-06" db="EMBL/GenBank/DDBJ databases">
        <title>Chromosome-level genome assembly for S. haematobium.</title>
        <authorList>
            <person name="Stroehlein A.J."/>
        </authorList>
    </citation>
    <scope>NUCLEOTIDE SEQUENCE</scope>
</reference>
<dbReference type="GO" id="GO:0070181">
    <property type="term" value="F:small ribosomal subunit rRNA binding"/>
    <property type="evidence" value="ECO:0007669"/>
    <property type="project" value="TreeGrafter"/>
</dbReference>
<dbReference type="Proteomes" id="UP000471633">
    <property type="component" value="Unassembled WGS sequence"/>
</dbReference>
<evidence type="ECO:0000313" key="4">
    <source>
        <dbReference type="EMBL" id="KAH9582574.1"/>
    </source>
</evidence>
<dbReference type="AlphaFoldDB" id="A0A6A5DLC2"/>
<reference evidence="4" key="2">
    <citation type="journal article" date="2019" name="Gigascience">
        <title>High-quality Schistosoma haematobium genome achieved by single-molecule and long-range sequencing.</title>
        <authorList>
            <person name="Stroehlein A.J."/>
            <person name="Korhonen P.K."/>
            <person name="Chong T.M."/>
            <person name="Lim Y.L."/>
            <person name="Chan K.G."/>
            <person name="Webster B."/>
            <person name="Rollinson D."/>
            <person name="Brindley P.J."/>
            <person name="Gasser R.B."/>
            <person name="Young N.D."/>
        </authorList>
    </citation>
    <scope>NUCLEOTIDE SEQUENCE</scope>
</reference>
<dbReference type="CTD" id="51023"/>
<dbReference type="GO" id="GO:0005763">
    <property type="term" value="C:mitochondrial small ribosomal subunit"/>
    <property type="evidence" value="ECO:0007669"/>
    <property type="project" value="TreeGrafter"/>
</dbReference>
<comment type="caution">
    <text evidence="4">The sequence shown here is derived from an EMBL/GenBank/DDBJ whole genome shotgun (WGS) entry which is preliminary data.</text>
</comment>
<dbReference type="PROSITE" id="PS00057">
    <property type="entry name" value="RIBOSOMAL_S18"/>
    <property type="match status" value="1"/>
</dbReference>
<dbReference type="Pfam" id="PF01084">
    <property type="entry name" value="Ribosomal_S18"/>
    <property type="match status" value="1"/>
</dbReference>
<reference evidence="4" key="4">
    <citation type="journal article" date="2022" name="PLoS Pathog.">
        <title>Chromosome-level genome of Schistosoma haematobium underpins genome-wide explorations of molecular variation.</title>
        <authorList>
            <person name="Stroehlein A.J."/>
            <person name="Korhonen P.K."/>
            <person name="Lee V.V."/>
            <person name="Ralph S.A."/>
            <person name="Mentink-Kane M."/>
            <person name="You H."/>
            <person name="McManus D.P."/>
            <person name="Tchuente L.T."/>
            <person name="Stothard J.R."/>
            <person name="Kaur P."/>
            <person name="Dudchenko O."/>
            <person name="Aiden E.L."/>
            <person name="Yang B."/>
            <person name="Yang H."/>
            <person name="Emery A.M."/>
            <person name="Webster B.L."/>
            <person name="Brindley P.J."/>
            <person name="Rollinson D."/>
            <person name="Chang B.C.H."/>
            <person name="Gasser R.B."/>
            <person name="Young N.D."/>
        </authorList>
    </citation>
    <scope>NUCLEOTIDE SEQUENCE</scope>
</reference>
<dbReference type="KEGG" id="shx:MS3_00007280"/>
<sequence length="199" mass="22785">MRIFTTLGIWSTRLKESTNSLWIPGFLNLKPALSVRFVSVDLNGDDDKPVDIPDPYHRTKKKCFICEKNIPLDYKNVRLLSQFVSPYTGRIYGRHITGMCIPMQKRISKLIIRSRQFGKVSCLSKAKKVCSLATLGSLFAQDEKFPHVQNPVYNTLNVCLIHLQRLFLISYPVGNWFVLCHSELLPIVSGQRTLSILCR</sequence>
<dbReference type="InterPro" id="IPR036870">
    <property type="entry name" value="Ribosomal_bS18_sf"/>
</dbReference>
<dbReference type="GO" id="GO:0003735">
    <property type="term" value="F:structural constituent of ribosome"/>
    <property type="evidence" value="ECO:0007669"/>
    <property type="project" value="InterPro"/>
</dbReference>
<dbReference type="PANTHER" id="PTHR13479">
    <property type="entry name" value="30S RIBOSOMAL PROTEIN S18"/>
    <property type="match status" value="1"/>
</dbReference>
<dbReference type="EMBL" id="AMPZ03000005">
    <property type="protein sequence ID" value="KAH9582574.1"/>
    <property type="molecule type" value="Genomic_DNA"/>
</dbReference>
<organism evidence="4 5">
    <name type="scientific">Schistosoma haematobium</name>
    <name type="common">Blood fluke</name>
    <dbReference type="NCBI Taxonomy" id="6185"/>
    <lineage>
        <taxon>Eukaryota</taxon>
        <taxon>Metazoa</taxon>
        <taxon>Spiralia</taxon>
        <taxon>Lophotrochozoa</taxon>
        <taxon>Platyhelminthes</taxon>
        <taxon>Trematoda</taxon>
        <taxon>Digenea</taxon>
        <taxon>Strigeidida</taxon>
        <taxon>Schistosomatoidea</taxon>
        <taxon>Schistosomatidae</taxon>
        <taxon>Schistosoma</taxon>
    </lineage>
</organism>
<accession>A0A6A5DLC2</accession>
<keyword evidence="3" id="KW-0687">Ribonucleoprotein</keyword>
<evidence type="ECO:0000256" key="2">
    <source>
        <dbReference type="ARBA" id="ARBA00022980"/>
    </source>
</evidence>
<dbReference type="Gene3D" id="4.10.640.10">
    <property type="entry name" value="Ribosomal protein S18"/>
    <property type="match status" value="1"/>
</dbReference>
<comment type="similarity">
    <text evidence="1">Belongs to the bacterial ribosomal protein bS18 family.</text>
</comment>